<name>A0A7X9X0H0_9SPHN</name>
<dbReference type="AlphaFoldDB" id="A0A7X9X0H0"/>
<feature type="domain" description="HTH crp-type" evidence="4">
    <location>
        <begin position="112"/>
        <end position="186"/>
    </location>
</feature>
<evidence type="ECO:0000313" key="5">
    <source>
        <dbReference type="EMBL" id="NML13296.1"/>
    </source>
</evidence>
<dbReference type="SUPFAM" id="SSF46785">
    <property type="entry name" value="Winged helix' DNA-binding domain"/>
    <property type="match status" value="1"/>
</dbReference>
<dbReference type="Gene3D" id="2.60.120.10">
    <property type="entry name" value="Jelly Rolls"/>
    <property type="match status" value="1"/>
</dbReference>
<evidence type="ECO:0000256" key="1">
    <source>
        <dbReference type="ARBA" id="ARBA00023015"/>
    </source>
</evidence>
<dbReference type="InterPro" id="IPR018490">
    <property type="entry name" value="cNMP-bd_dom_sf"/>
</dbReference>
<proteinExistence type="predicted"/>
<keyword evidence="1" id="KW-0805">Transcription regulation</keyword>
<dbReference type="GO" id="GO:0003677">
    <property type="term" value="F:DNA binding"/>
    <property type="evidence" value="ECO:0007669"/>
    <property type="project" value="UniProtKB-KW"/>
</dbReference>
<dbReference type="InterPro" id="IPR012318">
    <property type="entry name" value="HTH_CRP"/>
</dbReference>
<dbReference type="GO" id="GO:0006355">
    <property type="term" value="P:regulation of DNA-templated transcription"/>
    <property type="evidence" value="ECO:0007669"/>
    <property type="project" value="InterPro"/>
</dbReference>
<dbReference type="CDD" id="cd00038">
    <property type="entry name" value="CAP_ED"/>
    <property type="match status" value="1"/>
</dbReference>
<dbReference type="InterPro" id="IPR014710">
    <property type="entry name" value="RmlC-like_jellyroll"/>
</dbReference>
<evidence type="ECO:0000313" key="6">
    <source>
        <dbReference type="Proteomes" id="UP000519023"/>
    </source>
</evidence>
<organism evidence="5 6">
    <name type="scientific">Sphingobium psychrophilum</name>
    <dbReference type="NCBI Taxonomy" id="2728834"/>
    <lineage>
        <taxon>Bacteria</taxon>
        <taxon>Pseudomonadati</taxon>
        <taxon>Pseudomonadota</taxon>
        <taxon>Alphaproteobacteria</taxon>
        <taxon>Sphingomonadales</taxon>
        <taxon>Sphingomonadaceae</taxon>
        <taxon>Sphingobium</taxon>
    </lineage>
</organism>
<dbReference type="Proteomes" id="UP000519023">
    <property type="component" value="Unassembled WGS sequence"/>
</dbReference>
<dbReference type="RefSeq" id="WP_169575546.1">
    <property type="nucleotide sequence ID" value="NZ_JABBFV010000054.1"/>
</dbReference>
<dbReference type="Gene3D" id="1.10.10.10">
    <property type="entry name" value="Winged helix-like DNA-binding domain superfamily/Winged helix DNA-binding domain"/>
    <property type="match status" value="1"/>
</dbReference>
<protein>
    <submittedName>
        <fullName evidence="5">Crp/Fnr family transcriptional regulator</fullName>
    </submittedName>
</protein>
<dbReference type="InterPro" id="IPR036388">
    <property type="entry name" value="WH-like_DNA-bd_sf"/>
</dbReference>
<dbReference type="PROSITE" id="PS51063">
    <property type="entry name" value="HTH_CRP_2"/>
    <property type="match status" value="1"/>
</dbReference>
<keyword evidence="6" id="KW-1185">Reference proteome</keyword>
<dbReference type="InterPro" id="IPR000595">
    <property type="entry name" value="cNMP-bd_dom"/>
</dbReference>
<accession>A0A7X9X0H0</accession>
<gene>
    <name evidence="5" type="ORF">HHL08_24840</name>
</gene>
<evidence type="ECO:0000256" key="3">
    <source>
        <dbReference type="ARBA" id="ARBA00023163"/>
    </source>
</evidence>
<dbReference type="Pfam" id="PF13545">
    <property type="entry name" value="HTH_Crp_2"/>
    <property type="match status" value="1"/>
</dbReference>
<comment type="caution">
    <text evidence="5">The sequence shown here is derived from an EMBL/GenBank/DDBJ whole genome shotgun (WGS) entry which is preliminary data.</text>
</comment>
<dbReference type="InterPro" id="IPR036390">
    <property type="entry name" value="WH_DNA-bd_sf"/>
</dbReference>
<keyword evidence="3" id="KW-0804">Transcription</keyword>
<evidence type="ECO:0000256" key="2">
    <source>
        <dbReference type="ARBA" id="ARBA00023125"/>
    </source>
</evidence>
<dbReference type="EMBL" id="JABBFV010000054">
    <property type="protein sequence ID" value="NML13296.1"/>
    <property type="molecule type" value="Genomic_DNA"/>
</dbReference>
<evidence type="ECO:0000259" key="4">
    <source>
        <dbReference type="PROSITE" id="PS51063"/>
    </source>
</evidence>
<keyword evidence="2" id="KW-0238">DNA-binding</keyword>
<dbReference type="SUPFAM" id="SSF51206">
    <property type="entry name" value="cAMP-binding domain-like"/>
    <property type="match status" value="1"/>
</dbReference>
<sequence length="221" mass="24651">MEANATIIKEGAPLDCVHVMHMGWACRYNIMKDGKRQISAFLLPGDVCESTPMHGTLIDYSVCTLTPSLVKPISIEGPLGFAQPFDQMQSILSGSLLEQRLLRAWLANVGRRNAYNRVAWLICELHVRLSILGLADETGFDCPLTQEVIADAVGLTSVHVNRVMKQFRNENLFSFRSGRVAFVGVEKIRKLCGFDPAYLHLDLAQHIKTTPTRRPQLSDCP</sequence>
<dbReference type="SMART" id="SM00419">
    <property type="entry name" value="HTH_CRP"/>
    <property type="match status" value="1"/>
</dbReference>
<reference evidence="5 6" key="1">
    <citation type="submission" date="2020-04" db="EMBL/GenBank/DDBJ databases">
        <title>Sphingobium sp. AR-3-1 isolated from Arctic soil.</title>
        <authorList>
            <person name="Dahal R.H."/>
            <person name="Chaudhary D.K."/>
        </authorList>
    </citation>
    <scope>NUCLEOTIDE SEQUENCE [LARGE SCALE GENOMIC DNA]</scope>
    <source>
        <strain evidence="5 6">AR-3-1</strain>
    </source>
</reference>
<dbReference type="Pfam" id="PF00027">
    <property type="entry name" value="cNMP_binding"/>
    <property type="match status" value="1"/>
</dbReference>